<dbReference type="AlphaFoldDB" id="L0HES4"/>
<dbReference type="PANTHER" id="PTHR13356">
    <property type="entry name" value="OB FOLD NUCLEIC ACID BINDING PROTEIN-RELATED"/>
    <property type="match status" value="1"/>
</dbReference>
<dbReference type="InterPro" id="IPR051231">
    <property type="entry name" value="SOSS-B"/>
</dbReference>
<dbReference type="SUPFAM" id="SSF50249">
    <property type="entry name" value="Nucleic acid-binding proteins"/>
    <property type="match status" value="3"/>
</dbReference>
<name>L0HES4_METFS</name>
<dbReference type="PANTHER" id="PTHR13356:SF0">
    <property type="entry name" value="SOSS COMPLEX SUBUNIT B HOMOLOG"/>
    <property type="match status" value="1"/>
</dbReference>
<dbReference type="InParanoid" id="L0HES4"/>
<dbReference type="EMBL" id="CP003167">
    <property type="protein sequence ID" value="AGB01813.1"/>
    <property type="molecule type" value="Genomic_DNA"/>
</dbReference>
<dbReference type="InterPro" id="IPR012340">
    <property type="entry name" value="NA-bd_OB-fold"/>
</dbReference>
<dbReference type="FunCoup" id="L0HES4">
    <property type="interactions" value="14"/>
</dbReference>
<sequence>MLFHYALVDDLITKEEFEQRVEKKIDECGDLVDEPTAAMMVVGELGREHVKIKGLCAKSSLFSFFGKVVDKTEPKEFDRADGEKGWVATLLLGDETGTTRVVLWDEKAGAALDVTAGEALEVIGRHPGKNTREIYALALRKVSIEIAGPVLKNGNASLSNEPVELDVLLVFRGEPRTYTRRDGSTGEMVEALVADATGTARLVAWAPDLLRSVSPGSCLHITGAKPNQRDEGRSYSLDEKSTVVPTDLAVSVPFTPPGSVGDQGIYSVTGEVKQVQQPRSFTARNGTPSWVKNIVITDGSDDLNVVLWGDHALVPLAAGDKIEVFHATAKPGRFGNIELAAGRGSVVRIPDERAWPIVFSGTIIPGPGCTFIDNGSERYLIDADFPTGTELQVTGTVRGSRILPEEIVPVAITPETVTAHIASLKKALDE</sequence>
<accession>L0HES4</accession>
<dbReference type="KEGG" id="mfo:Metfor_0753"/>
<protein>
    <submittedName>
        <fullName evidence="2">Single-stranded DNA-binding protein</fullName>
    </submittedName>
</protein>
<dbReference type="eggNOG" id="arCOG01510">
    <property type="taxonomic scope" value="Archaea"/>
</dbReference>
<dbReference type="RefSeq" id="WP_015284777.1">
    <property type="nucleotide sequence ID" value="NC_019943.1"/>
</dbReference>
<keyword evidence="3" id="KW-1185">Reference proteome</keyword>
<dbReference type="CDD" id="cd04491">
    <property type="entry name" value="SoSSB_OBF"/>
    <property type="match status" value="2"/>
</dbReference>
<organism evidence="2 3">
    <name type="scientific">Methanoregula formicica (strain DSM 22288 / NBRC 105244 / SMSP)</name>
    <dbReference type="NCBI Taxonomy" id="593750"/>
    <lineage>
        <taxon>Archaea</taxon>
        <taxon>Methanobacteriati</taxon>
        <taxon>Methanobacteriota</taxon>
        <taxon>Stenosarchaea group</taxon>
        <taxon>Methanomicrobia</taxon>
        <taxon>Methanomicrobiales</taxon>
        <taxon>Methanoregulaceae</taxon>
        <taxon>Methanoregula</taxon>
    </lineage>
</organism>
<evidence type="ECO:0000256" key="1">
    <source>
        <dbReference type="ARBA" id="ARBA00023125"/>
    </source>
</evidence>
<dbReference type="Proteomes" id="UP000010824">
    <property type="component" value="Chromosome"/>
</dbReference>
<keyword evidence="1 2" id="KW-0238">DNA-binding</keyword>
<reference evidence="3" key="1">
    <citation type="submission" date="2011-12" db="EMBL/GenBank/DDBJ databases">
        <title>Complete sequence of Methanoregula formicicum SMSP.</title>
        <authorList>
            <person name="Lucas S."/>
            <person name="Han J."/>
            <person name="Lapidus A."/>
            <person name="Cheng J.-F."/>
            <person name="Goodwin L."/>
            <person name="Pitluck S."/>
            <person name="Peters L."/>
            <person name="Ovchinnikova G."/>
            <person name="Teshima H."/>
            <person name="Detter J.C."/>
            <person name="Han C."/>
            <person name="Tapia R."/>
            <person name="Land M."/>
            <person name="Hauser L."/>
            <person name="Kyrpides N."/>
            <person name="Ivanova N."/>
            <person name="Pagani I."/>
            <person name="Imachi H."/>
            <person name="Tamaki H."/>
            <person name="Sekiguchi Y."/>
            <person name="Kamagata Y."/>
            <person name="Cadillo-Quiroz H."/>
            <person name="Zinder S."/>
            <person name="Liu W.-T."/>
            <person name="Woyke T."/>
        </authorList>
    </citation>
    <scope>NUCLEOTIDE SEQUENCE [LARGE SCALE GENOMIC DNA]</scope>
    <source>
        <strain evidence="3">DSM 22288 / NBRC 105244 / SMSP</strain>
    </source>
</reference>
<reference evidence="2 3" key="2">
    <citation type="journal article" date="2014" name="Genome Announc.">
        <title>Complete Genome Sequence of Methanoregula formicica SMSPT, a Mesophilic Hydrogenotrophic Methanogen Isolated from a Methanogenic Upflow Anaerobic Sludge Blanket Reactor.</title>
        <authorList>
            <person name="Yamamoto K."/>
            <person name="Tamaki H."/>
            <person name="Cadillo-Quiroz H."/>
            <person name="Imachi H."/>
            <person name="Kyrpides N."/>
            <person name="Woyke T."/>
            <person name="Goodwin L."/>
            <person name="Zinder S.H."/>
            <person name="Kamagata Y."/>
            <person name="Liu W.T."/>
        </authorList>
    </citation>
    <scope>NUCLEOTIDE SEQUENCE [LARGE SCALE GENOMIC DNA]</scope>
    <source>
        <strain evidence="3">DSM 22288 / NBRC 105244 / SMSP</strain>
    </source>
</reference>
<evidence type="ECO:0000313" key="3">
    <source>
        <dbReference type="Proteomes" id="UP000010824"/>
    </source>
</evidence>
<dbReference type="GeneID" id="14310066"/>
<dbReference type="GO" id="GO:0000724">
    <property type="term" value="P:double-strand break repair via homologous recombination"/>
    <property type="evidence" value="ECO:0007669"/>
    <property type="project" value="TreeGrafter"/>
</dbReference>
<dbReference type="STRING" id="593750.Metfor_0753"/>
<dbReference type="GO" id="GO:0003677">
    <property type="term" value="F:DNA binding"/>
    <property type="evidence" value="ECO:0007669"/>
    <property type="project" value="UniProtKB-KW"/>
</dbReference>
<dbReference type="HOGENOM" id="CLU_043913_0_0_2"/>
<dbReference type="GO" id="GO:0010212">
    <property type="term" value="P:response to ionizing radiation"/>
    <property type="evidence" value="ECO:0007669"/>
    <property type="project" value="TreeGrafter"/>
</dbReference>
<gene>
    <name evidence="2" type="ordered locus">Metfor_0753</name>
</gene>
<dbReference type="Gene3D" id="2.40.50.140">
    <property type="entry name" value="Nucleic acid-binding proteins"/>
    <property type="match status" value="3"/>
</dbReference>
<evidence type="ECO:0000313" key="2">
    <source>
        <dbReference type="EMBL" id="AGB01813.1"/>
    </source>
</evidence>
<dbReference type="OrthoDB" id="6262at2157"/>
<proteinExistence type="predicted"/>